<accession>A0A495IEZ3</accession>
<comment type="caution">
    <text evidence="1">The sequence shown here is derived from an EMBL/GenBank/DDBJ whole genome shotgun (WGS) entry which is preliminary data.</text>
</comment>
<gene>
    <name evidence="1" type="ORF">C8E83_0679</name>
</gene>
<dbReference type="Proteomes" id="UP000280008">
    <property type="component" value="Unassembled WGS sequence"/>
</dbReference>
<protein>
    <recommendedName>
        <fullName evidence="3">Transcriptional regulator, AbiEi antitoxin, Type IV TA system</fullName>
    </recommendedName>
</protein>
<evidence type="ECO:0008006" key="3">
    <source>
        <dbReference type="Google" id="ProtNLM"/>
    </source>
</evidence>
<organism evidence="1 2">
    <name type="scientific">Frondihabitans australicus</name>
    <dbReference type="NCBI Taxonomy" id="386892"/>
    <lineage>
        <taxon>Bacteria</taxon>
        <taxon>Bacillati</taxon>
        <taxon>Actinomycetota</taxon>
        <taxon>Actinomycetes</taxon>
        <taxon>Micrococcales</taxon>
        <taxon>Microbacteriaceae</taxon>
        <taxon>Frondihabitans</taxon>
    </lineage>
</organism>
<reference evidence="1 2" key="1">
    <citation type="submission" date="2018-10" db="EMBL/GenBank/DDBJ databases">
        <title>Sequencing the genomes of 1000 actinobacteria strains.</title>
        <authorList>
            <person name="Klenk H.-P."/>
        </authorList>
    </citation>
    <scope>NUCLEOTIDE SEQUENCE [LARGE SCALE GENOMIC DNA]</scope>
    <source>
        <strain evidence="1 2">DSM 17894</strain>
    </source>
</reference>
<dbReference type="OrthoDB" id="5517693at2"/>
<evidence type="ECO:0000313" key="2">
    <source>
        <dbReference type="Proteomes" id="UP000280008"/>
    </source>
</evidence>
<name>A0A495IEZ3_9MICO</name>
<sequence>MLHDLEVDSADALPPLPALFRASVHGPDSRETRRISRGAASADFVIVHPGVGVRSVDWAGLRPRERHRLHVRAAAGSLRPRLVASHRSAAAIHGLRMLGPWPKRVHFIDPLRTSDQAWSRVVKHAGPLDDCEIEVVDGVRVTTLARTLVDLALTERFAGAVIPLDGGLRRAGVSTESLLDLVAARAVARGVSAARAAIEFASPQSDSGGESWCRCRLLELGAPTPELQHVFGHGCDRVGPVDFWWEKQGVVLEFDGVQKYLDERFRNGLSADEVVVHERRRERRILARPEVRDVRRAEWGDVVDIRRLRRQLVEAGVPVK</sequence>
<proteinExistence type="predicted"/>
<evidence type="ECO:0000313" key="1">
    <source>
        <dbReference type="EMBL" id="RKR73586.1"/>
    </source>
</evidence>
<dbReference type="AlphaFoldDB" id="A0A495IEZ3"/>
<keyword evidence="2" id="KW-1185">Reference proteome</keyword>
<dbReference type="EMBL" id="RBKS01000001">
    <property type="protein sequence ID" value="RKR73586.1"/>
    <property type="molecule type" value="Genomic_DNA"/>
</dbReference>
<dbReference type="RefSeq" id="WP_121368438.1">
    <property type="nucleotide sequence ID" value="NZ_RBKS01000001.1"/>
</dbReference>